<dbReference type="NCBIfam" id="TIGR00254">
    <property type="entry name" value="GGDEF"/>
    <property type="match status" value="1"/>
</dbReference>
<dbReference type="InterPro" id="IPR029016">
    <property type="entry name" value="GAF-like_dom_sf"/>
</dbReference>
<feature type="domain" description="GGDEF" evidence="3">
    <location>
        <begin position="382"/>
        <end position="504"/>
    </location>
</feature>
<name>A0A4Q5MW81_9MICO</name>
<evidence type="ECO:0000256" key="2">
    <source>
        <dbReference type="SAM" id="Phobius"/>
    </source>
</evidence>
<feature type="region of interest" description="Disordered" evidence="1">
    <location>
        <begin position="1"/>
        <end position="27"/>
    </location>
</feature>
<dbReference type="SUPFAM" id="SSF55073">
    <property type="entry name" value="Nucleotide cyclase"/>
    <property type="match status" value="1"/>
</dbReference>
<dbReference type="GO" id="GO:0043709">
    <property type="term" value="P:cell adhesion involved in single-species biofilm formation"/>
    <property type="evidence" value="ECO:0007669"/>
    <property type="project" value="TreeGrafter"/>
</dbReference>
<comment type="caution">
    <text evidence="4">The sequence shown here is derived from an EMBL/GenBank/DDBJ whole genome shotgun (WGS) entry which is preliminary data.</text>
</comment>
<dbReference type="PANTHER" id="PTHR45138">
    <property type="entry name" value="REGULATORY COMPONENTS OF SENSORY TRANSDUCTION SYSTEM"/>
    <property type="match status" value="1"/>
</dbReference>
<feature type="transmembrane region" description="Helical" evidence="2">
    <location>
        <begin position="57"/>
        <end position="77"/>
    </location>
</feature>
<dbReference type="CDD" id="cd01949">
    <property type="entry name" value="GGDEF"/>
    <property type="match status" value="1"/>
</dbReference>
<dbReference type="EMBL" id="SDWW01000051">
    <property type="protein sequence ID" value="RYV49820.1"/>
    <property type="molecule type" value="Genomic_DNA"/>
</dbReference>
<dbReference type="InterPro" id="IPR003018">
    <property type="entry name" value="GAF"/>
</dbReference>
<keyword evidence="5" id="KW-1185">Reference proteome</keyword>
<dbReference type="InterPro" id="IPR000160">
    <property type="entry name" value="GGDEF_dom"/>
</dbReference>
<dbReference type="InterPro" id="IPR029787">
    <property type="entry name" value="Nucleotide_cyclase"/>
</dbReference>
<evidence type="ECO:0000313" key="5">
    <source>
        <dbReference type="Proteomes" id="UP000293764"/>
    </source>
</evidence>
<dbReference type="Pfam" id="PF13185">
    <property type="entry name" value="GAF_2"/>
    <property type="match status" value="1"/>
</dbReference>
<organism evidence="4 5">
    <name type="scientific">Pengzhenrongella frigida</name>
    <dbReference type="NCBI Taxonomy" id="1259133"/>
    <lineage>
        <taxon>Bacteria</taxon>
        <taxon>Bacillati</taxon>
        <taxon>Actinomycetota</taxon>
        <taxon>Actinomycetes</taxon>
        <taxon>Micrococcales</taxon>
        <taxon>Pengzhenrongella</taxon>
    </lineage>
</organism>
<feature type="transmembrane region" description="Helical" evidence="2">
    <location>
        <begin position="110"/>
        <end position="127"/>
    </location>
</feature>
<keyword evidence="2" id="KW-0812">Transmembrane</keyword>
<reference evidence="4 5" key="1">
    <citation type="submission" date="2019-01" db="EMBL/GenBank/DDBJ databases">
        <title>Novel species of Cellulomonas.</title>
        <authorList>
            <person name="Liu Q."/>
            <person name="Xin Y.-H."/>
        </authorList>
    </citation>
    <scope>NUCLEOTIDE SEQUENCE [LARGE SCALE GENOMIC DNA]</scope>
    <source>
        <strain evidence="4 5">HLT2-17</strain>
    </source>
</reference>
<gene>
    <name evidence="4" type="ORF">EUA98_16800</name>
</gene>
<evidence type="ECO:0000259" key="3">
    <source>
        <dbReference type="PROSITE" id="PS50887"/>
    </source>
</evidence>
<sequence>MSAARGWSQWLVPRPGQPGPAKRPLSAPSAMRRGAPFVSVALVAVVVELWGAVASNLVVVAAASIALAVLVLVAWVVPWDRLPAWSEALVPLGYFVVVALLRHARGGASAGYPPLVMLPIIWMALYGTRAQLHIAIAALAVTLLAPLVLVGAPFYPSDAWGLSLLTVAIGALAGPMIQRLVEQARQRTADIVALGAITRALTAGADPRPELCAAAAAVAGAGFAVLFEPDDDGVLVATAGTVGLDLDELRVDPQTETAATAQVWRTGRRLYLADARTDPRASHRLADLTGAVAVLVQPVTRDGRRTAVLLVCFPQARARLPEAALDMVELVAAEIAAAIDRADLVALLAAQAHTDALTGAANRRSWDEALDRELARAVRTGDPLTVALLDMDHFKAYNDSFGHNAGDALLRDLVQALRTELRTGDVIARWGGEEFALALPVCDMAQAQLIAARLLRLIPMGQTASIGLTQAGPGDTPRSLVERADRALYAAKNGGRNQTGALAAPLVA</sequence>
<accession>A0A4Q5MW81</accession>
<dbReference type="SMART" id="SM00267">
    <property type="entry name" value="GGDEF"/>
    <property type="match status" value="1"/>
</dbReference>
<evidence type="ECO:0000256" key="1">
    <source>
        <dbReference type="SAM" id="MobiDB-lite"/>
    </source>
</evidence>
<feature type="transmembrane region" description="Helical" evidence="2">
    <location>
        <begin position="34"/>
        <end position="51"/>
    </location>
</feature>
<dbReference type="Proteomes" id="UP000293764">
    <property type="component" value="Unassembled WGS sequence"/>
</dbReference>
<feature type="transmembrane region" description="Helical" evidence="2">
    <location>
        <begin position="160"/>
        <end position="177"/>
    </location>
</feature>
<dbReference type="Gene3D" id="3.30.450.40">
    <property type="match status" value="1"/>
</dbReference>
<dbReference type="PANTHER" id="PTHR45138:SF24">
    <property type="entry name" value="DIGUANYLATE CYCLASE DGCC-RELATED"/>
    <property type="match status" value="1"/>
</dbReference>
<proteinExistence type="predicted"/>
<dbReference type="GO" id="GO:0052621">
    <property type="term" value="F:diguanylate cyclase activity"/>
    <property type="evidence" value="ECO:0007669"/>
    <property type="project" value="TreeGrafter"/>
</dbReference>
<evidence type="ECO:0000313" key="4">
    <source>
        <dbReference type="EMBL" id="RYV49820.1"/>
    </source>
</evidence>
<dbReference type="OrthoDB" id="23692at2"/>
<dbReference type="SUPFAM" id="SSF55781">
    <property type="entry name" value="GAF domain-like"/>
    <property type="match status" value="1"/>
</dbReference>
<dbReference type="InterPro" id="IPR050469">
    <property type="entry name" value="Diguanylate_Cyclase"/>
</dbReference>
<dbReference type="Gene3D" id="3.30.70.270">
    <property type="match status" value="1"/>
</dbReference>
<dbReference type="SMART" id="SM00065">
    <property type="entry name" value="GAF"/>
    <property type="match status" value="1"/>
</dbReference>
<keyword evidence="2" id="KW-0472">Membrane</keyword>
<dbReference type="AlphaFoldDB" id="A0A4Q5MW81"/>
<protein>
    <submittedName>
        <fullName evidence="4">GGDEF domain-containing protein</fullName>
    </submittedName>
</protein>
<dbReference type="InterPro" id="IPR043128">
    <property type="entry name" value="Rev_trsase/Diguanyl_cyclase"/>
</dbReference>
<dbReference type="GO" id="GO:1902201">
    <property type="term" value="P:negative regulation of bacterial-type flagellum-dependent cell motility"/>
    <property type="evidence" value="ECO:0007669"/>
    <property type="project" value="TreeGrafter"/>
</dbReference>
<dbReference type="FunFam" id="3.30.70.270:FF:000001">
    <property type="entry name" value="Diguanylate cyclase domain protein"/>
    <property type="match status" value="1"/>
</dbReference>
<dbReference type="Pfam" id="PF00990">
    <property type="entry name" value="GGDEF"/>
    <property type="match status" value="1"/>
</dbReference>
<dbReference type="PROSITE" id="PS50887">
    <property type="entry name" value="GGDEF"/>
    <property type="match status" value="1"/>
</dbReference>
<feature type="transmembrane region" description="Helical" evidence="2">
    <location>
        <begin position="134"/>
        <end position="154"/>
    </location>
</feature>
<feature type="transmembrane region" description="Helical" evidence="2">
    <location>
        <begin position="84"/>
        <end position="104"/>
    </location>
</feature>
<dbReference type="GO" id="GO:0005886">
    <property type="term" value="C:plasma membrane"/>
    <property type="evidence" value="ECO:0007669"/>
    <property type="project" value="TreeGrafter"/>
</dbReference>
<keyword evidence="2" id="KW-1133">Transmembrane helix</keyword>